<sequence>MGEANAGAGLYEKGNHAATYAELPLPDTGRAWREGMVSGNGENGYVTSGAPYADTFIFQHMAFNYPSAHPREIPAELTGQLGEARKNVFRQNEAWTIKFPDGTKRERTFLYAYHPGHQLRLNADRRGELSGYVRWTNHETAETGVRYTDEDGEWTRTSFTSRVDNVSITRIQSSSTGAKVNLMLSIDDISHMCKARDDLSEVSALRYKKLAGPEADYLAQVVHYPAYPGSELSHGGYAGLTRVVTVGGSREAIRLEDTNEALNVGAAPNPAIRVTGADAVYLITQCDRTFELGRMEDFVADTAYRLVDRLAVSTEAVAAEYGSAPAGFDYGRALAAHVRLHAAEFNAVRFALPEGGALQSADNAALIGAQRNSPERIVPALIRRLYDQGRYALICCGGINAPRLCGLWTGEWNPGWRGIHTLDANVNLQVSPMNTGHLTHAPLGYIAFFLRNAPDFADNARMAYGMHDALQVSVNSDGDRAMHVEYDNDYPFQYWNAGASWCLLPIYEYWQCFGNRRIPITERMNMEALRSVLNVADGERSEAEWEALLRGGELDLETDILLPLLTRQSRFWEQLCTPEYFTDTSGRSRHEPGKTALAPGETYMLIPAYSPENAPLGYTSTLTANATMDISAARDGLRMTIDMEKAVRRPGYESAVRRWEDLLAQLPDYRFDVSGALREWAMEEYEENNDHRHLSHLYPAWPAYEVQNDRRLAEACRIAVSNRDRFNTGDATAGHGWMHKALVYARLKNGAGVAASLLPMIAGDGCYSSLMTDHDTNRRCDTYCTDTLLGTVGAINEALLFSNSGEIEILPALPPDWNEGRVEGLMARTRVEVAALAWNLAAGRASVTLKSLVDGNVVRLTSGRAWTSARVDGRSADAASGGAEPGLSLTLAAGTEITVEFVLS</sequence>
<dbReference type="Pfam" id="PF21307">
    <property type="entry name" value="Glyco_hydro_95_C"/>
    <property type="match status" value="1"/>
</dbReference>
<reference evidence="4 5" key="1">
    <citation type="submission" date="2019-06" db="EMBL/GenBank/DDBJ databases">
        <title>Saccharibacillus brassicae sp. nov., an endophytic bacterium isolated from Chinese cabbage seeds (Brassica pekinensis).</title>
        <authorList>
            <person name="Jiang L."/>
            <person name="Lee J."/>
            <person name="Kim S.W."/>
        </authorList>
    </citation>
    <scope>NUCLEOTIDE SEQUENCE [LARGE SCALE GENOMIC DNA]</scope>
    <source>
        <strain evidence="5">KCTC 43072 / ATSA2</strain>
    </source>
</reference>
<evidence type="ECO:0000313" key="4">
    <source>
        <dbReference type="EMBL" id="QDH23244.1"/>
    </source>
</evidence>
<accession>A0A4Y6V1K4</accession>
<dbReference type="PANTHER" id="PTHR31084:SF0">
    <property type="entry name" value="ALPHA-L-FUCOSIDASE 2"/>
    <property type="match status" value="1"/>
</dbReference>
<dbReference type="Pfam" id="PF14498">
    <property type="entry name" value="Glyco_hyd_65N_2"/>
    <property type="match status" value="1"/>
</dbReference>
<feature type="domain" description="Glycosyl hydrolase family 95 N-terminal" evidence="1">
    <location>
        <begin position="29"/>
        <end position="206"/>
    </location>
</feature>
<dbReference type="InterPro" id="IPR027414">
    <property type="entry name" value="GH95_N_dom"/>
</dbReference>
<dbReference type="Pfam" id="PF22124">
    <property type="entry name" value="Glyco_hydro_95_cat"/>
    <property type="match status" value="2"/>
</dbReference>
<dbReference type="InterPro" id="IPR012341">
    <property type="entry name" value="6hp_glycosidase-like_sf"/>
</dbReference>
<keyword evidence="5" id="KW-1185">Reference proteome</keyword>
<gene>
    <name evidence="4" type="ORF">FFV09_21690</name>
</gene>
<dbReference type="OrthoDB" id="9802600at2"/>
<feature type="domain" description="Glycosyl hydrolase family 95 catalytic" evidence="3">
    <location>
        <begin position="330"/>
        <end position="512"/>
    </location>
</feature>
<dbReference type="InterPro" id="IPR008928">
    <property type="entry name" value="6-hairpin_glycosidase_sf"/>
</dbReference>
<dbReference type="AlphaFoldDB" id="A0A4Y6V1K4"/>
<evidence type="ECO:0000313" key="5">
    <source>
        <dbReference type="Proteomes" id="UP000316968"/>
    </source>
</evidence>
<dbReference type="KEGG" id="saca:FFV09_21690"/>
<organism evidence="4 5">
    <name type="scientific">Saccharibacillus brassicae</name>
    <dbReference type="NCBI Taxonomy" id="2583377"/>
    <lineage>
        <taxon>Bacteria</taxon>
        <taxon>Bacillati</taxon>
        <taxon>Bacillota</taxon>
        <taxon>Bacilli</taxon>
        <taxon>Bacillales</taxon>
        <taxon>Paenibacillaceae</taxon>
        <taxon>Saccharibacillus</taxon>
    </lineage>
</organism>
<dbReference type="GO" id="GO:0004560">
    <property type="term" value="F:alpha-L-fucosidase activity"/>
    <property type="evidence" value="ECO:0007669"/>
    <property type="project" value="TreeGrafter"/>
</dbReference>
<dbReference type="Proteomes" id="UP000316968">
    <property type="component" value="Chromosome"/>
</dbReference>
<evidence type="ECO:0000259" key="1">
    <source>
        <dbReference type="Pfam" id="PF14498"/>
    </source>
</evidence>
<dbReference type="InterPro" id="IPR054363">
    <property type="entry name" value="GH95_cat"/>
</dbReference>
<dbReference type="GO" id="GO:0005975">
    <property type="term" value="P:carbohydrate metabolic process"/>
    <property type="evidence" value="ECO:0007669"/>
    <property type="project" value="InterPro"/>
</dbReference>
<name>A0A4Y6V1K4_SACBS</name>
<feature type="domain" description="Glycosyl hydrolase family 95 catalytic" evidence="3">
    <location>
        <begin position="601"/>
        <end position="799"/>
    </location>
</feature>
<dbReference type="SUPFAM" id="SSF48208">
    <property type="entry name" value="Six-hairpin glycosidases"/>
    <property type="match status" value="1"/>
</dbReference>
<evidence type="ECO:0000259" key="2">
    <source>
        <dbReference type="Pfam" id="PF21307"/>
    </source>
</evidence>
<dbReference type="PANTHER" id="PTHR31084">
    <property type="entry name" value="ALPHA-L-FUCOSIDASE 2"/>
    <property type="match status" value="1"/>
</dbReference>
<dbReference type="EMBL" id="CP041217">
    <property type="protein sequence ID" value="QDH23244.1"/>
    <property type="molecule type" value="Genomic_DNA"/>
</dbReference>
<proteinExistence type="predicted"/>
<dbReference type="Gene3D" id="1.50.10.10">
    <property type="match status" value="1"/>
</dbReference>
<dbReference type="RefSeq" id="WP_141449781.1">
    <property type="nucleotide sequence ID" value="NZ_CP041217.1"/>
</dbReference>
<protein>
    <submittedName>
        <fullName evidence="4">Uncharacterized protein</fullName>
    </submittedName>
</protein>
<feature type="domain" description="Alpha fucosidase A-like C-terminal" evidence="2">
    <location>
        <begin position="802"/>
        <end position="857"/>
    </location>
</feature>
<dbReference type="InterPro" id="IPR049053">
    <property type="entry name" value="AFCA-like_C"/>
</dbReference>
<evidence type="ECO:0000259" key="3">
    <source>
        <dbReference type="Pfam" id="PF22124"/>
    </source>
</evidence>